<reference evidence="2" key="1">
    <citation type="journal article" date="2019" name="Int. J. Syst. Evol. Microbiol.">
        <title>The Global Catalogue of Microorganisms (GCM) 10K type strain sequencing project: providing services to taxonomists for standard genome sequencing and annotation.</title>
        <authorList>
            <consortium name="The Broad Institute Genomics Platform"/>
            <consortium name="The Broad Institute Genome Sequencing Center for Infectious Disease"/>
            <person name="Wu L."/>
            <person name="Ma J."/>
        </authorList>
    </citation>
    <scope>NUCLEOTIDE SEQUENCE [LARGE SCALE GENOMIC DNA]</scope>
    <source>
        <strain evidence="2">CCUG 39402</strain>
    </source>
</reference>
<organism evidence="1 2">
    <name type="scientific">Polaromonas aquatica</name>
    <dbReference type="NCBI Taxonomy" id="332657"/>
    <lineage>
        <taxon>Bacteria</taxon>
        <taxon>Pseudomonadati</taxon>
        <taxon>Pseudomonadota</taxon>
        <taxon>Betaproteobacteria</taxon>
        <taxon>Burkholderiales</taxon>
        <taxon>Comamonadaceae</taxon>
        <taxon>Polaromonas</taxon>
    </lineage>
</organism>
<protein>
    <submittedName>
        <fullName evidence="1">DUF2252 domain-containing protein</fullName>
    </submittedName>
</protein>
<dbReference type="Proteomes" id="UP001596270">
    <property type="component" value="Unassembled WGS sequence"/>
</dbReference>
<dbReference type="Pfam" id="PF10009">
    <property type="entry name" value="DUF2252"/>
    <property type="match status" value="1"/>
</dbReference>
<gene>
    <name evidence="1" type="ORF">ACFQND_04010</name>
</gene>
<comment type="caution">
    <text evidence="1">The sequence shown here is derived from an EMBL/GenBank/DDBJ whole genome shotgun (WGS) entry which is preliminary data.</text>
</comment>
<keyword evidence="2" id="KW-1185">Reference proteome</keyword>
<dbReference type="RefSeq" id="WP_371438854.1">
    <property type="nucleotide sequence ID" value="NZ_JBHSRS010000012.1"/>
</dbReference>
<dbReference type="PANTHER" id="PTHR39441:SF1">
    <property type="entry name" value="DUF2252 DOMAIN-CONTAINING PROTEIN"/>
    <property type="match status" value="1"/>
</dbReference>
<evidence type="ECO:0000313" key="1">
    <source>
        <dbReference type="EMBL" id="MFC6280393.1"/>
    </source>
</evidence>
<dbReference type="EMBL" id="JBHSRS010000012">
    <property type="protein sequence ID" value="MFC6280393.1"/>
    <property type="molecule type" value="Genomic_DNA"/>
</dbReference>
<evidence type="ECO:0000313" key="2">
    <source>
        <dbReference type="Proteomes" id="UP001596270"/>
    </source>
</evidence>
<accession>A0ABW1TTY1</accession>
<dbReference type="InterPro" id="IPR018721">
    <property type="entry name" value="DUF2252"/>
</dbReference>
<sequence length="445" mass="47978">MTVAPPSANSHVTAERERGRAARAAVCRADHADWSPQAMRNPLAELADSDAGRLPELVPLRHERMATSPFAFLRGLPALMTADLAATASTGLLTLLCGDAHLANFGFYASPDRDLVFDLNDFDEAAAGPFEWDVKRLAVSAVVAGRAAGLDRAANRAAALAAVAAYRRSMTDWARLGSLDVWYSQVKAGTVVREVDKATRPLVAASVKRAMASDSRAAFRKLTEVVDGQRRLRGDPPTLVPLPHDDAVGECLHELVVDYSASLEPSRRHLLKRFRFVAGGRMVVGVGSVGTRCYVMLLEDEAGGQPLFLQAKQAGPAAIERHLGASPFDHHGQRVVASQHLLQAVSDVFLGWGTDTQLGGHFTVRQLRDRKGAIDFQRLGARAFADYCALCGRVLARAHARAGSASAIAGYLGRSARFDESIATFSETYADQVEADYRVFCATRT</sequence>
<proteinExistence type="predicted"/>
<dbReference type="PANTHER" id="PTHR39441">
    <property type="entry name" value="DUF2252 DOMAIN-CONTAINING PROTEIN"/>
    <property type="match status" value="1"/>
</dbReference>
<name>A0ABW1TTY1_9BURK</name>